<evidence type="ECO:0000313" key="4">
    <source>
        <dbReference type="Proteomes" id="UP000011555"/>
    </source>
</evidence>
<name>M0LPT1_NATLA</name>
<dbReference type="EMBL" id="AOLZ01000032">
    <property type="protein sequence ID" value="EMA34479.1"/>
    <property type="molecule type" value="Genomic_DNA"/>
</dbReference>
<evidence type="ECO:0000313" key="3">
    <source>
        <dbReference type="EMBL" id="EMA34479.1"/>
    </source>
</evidence>
<proteinExistence type="predicted"/>
<feature type="transmembrane region" description="Helical" evidence="1">
    <location>
        <begin position="59"/>
        <end position="79"/>
    </location>
</feature>
<dbReference type="KEGG" id="hlc:CHINAEXTREME04865"/>
<dbReference type="GeneID" id="30920431"/>
<dbReference type="eggNOG" id="arCOG03392">
    <property type="taxonomic scope" value="Archaea"/>
</dbReference>
<dbReference type="InterPro" id="IPR007404">
    <property type="entry name" value="YdjM-like"/>
</dbReference>
<dbReference type="RefSeq" id="WP_007141351.1">
    <property type="nucleotide sequence ID" value="NZ_CP019285.1"/>
</dbReference>
<dbReference type="Proteomes" id="UP000011555">
    <property type="component" value="Unassembled WGS sequence"/>
</dbReference>
<organism evidence="3 4">
    <name type="scientific">Natronobacterium lacisalsi AJ5</name>
    <dbReference type="NCBI Taxonomy" id="358396"/>
    <lineage>
        <taxon>Archaea</taxon>
        <taxon>Methanobacteriati</taxon>
        <taxon>Methanobacteriota</taxon>
        <taxon>Stenosarchaea group</taxon>
        <taxon>Halobacteria</taxon>
        <taxon>Halobacteriales</taxon>
        <taxon>Natrialbaceae</taxon>
        <taxon>Natronobacterium</taxon>
    </lineage>
</organism>
<keyword evidence="4" id="KW-1185">Reference proteome</keyword>
<reference evidence="2 5" key="1">
    <citation type="journal article" date="2011" name="J. Bacteriol.">
        <title>Genome sequence of Halobiforma lacisalsi AJ5, an extremely halophilic archaeon which harbors a bop gene.</title>
        <authorList>
            <person name="Jiang X."/>
            <person name="Wang S."/>
            <person name="Cheng H."/>
            <person name="Huo Y."/>
            <person name="Zhang X."/>
            <person name="Zhu X."/>
            <person name="Han X."/>
            <person name="Ni P."/>
            <person name="Wu M."/>
        </authorList>
    </citation>
    <scope>NUCLEOTIDE SEQUENCE [LARGE SCALE GENOMIC DNA]</scope>
    <source>
        <strain evidence="2 5">AJ5</strain>
    </source>
</reference>
<dbReference type="PATRIC" id="fig|358396.7.peg.1643"/>
<dbReference type="Pfam" id="PF04307">
    <property type="entry name" value="YdjM"/>
    <property type="match status" value="1"/>
</dbReference>
<dbReference type="EMBL" id="CP019285">
    <property type="protein sequence ID" value="APW97140.1"/>
    <property type="molecule type" value="Genomic_DNA"/>
</dbReference>
<evidence type="ECO:0000256" key="1">
    <source>
        <dbReference type="SAM" id="Phobius"/>
    </source>
</evidence>
<accession>M0LPT1</accession>
<protein>
    <submittedName>
        <fullName evidence="2 3">Metal-dependent hydrolase</fullName>
    </submittedName>
</protein>
<keyword evidence="1" id="KW-0472">Membrane</keyword>
<keyword evidence="1" id="KW-1133">Transmembrane helix</keyword>
<sequence length="191" mass="20684">MWPWEHLLVAYGLYSLTTNVFLRRSPSAAETIAIAIGSQLPDLVDKPLAWTYGVTETGYAIGHSAFVVPLVCLATLVAADRYGDRILAGAFSLAYGSHLVTDVFNPMRSGRPPEPRVLLWPLASSPAGDHGGLFDHFVVYFSRYANHLLDGGLSAAVALQLAAGFSIVALWLVDGAPVVSDCLRFVRDRLR</sequence>
<keyword evidence="3" id="KW-0378">Hydrolase</keyword>
<dbReference type="GO" id="GO:0016787">
    <property type="term" value="F:hydrolase activity"/>
    <property type="evidence" value="ECO:0007669"/>
    <property type="project" value="UniProtKB-KW"/>
</dbReference>
<gene>
    <name evidence="3" type="ORF">C445_08132</name>
    <name evidence="2" type="ORF">CHINAEXTREME_04865</name>
</gene>
<reference evidence="2" key="3">
    <citation type="submission" date="2017-01" db="EMBL/GenBank/DDBJ databases">
        <authorList>
            <person name="Mah S.A."/>
            <person name="Swanson W.J."/>
            <person name="Moy G.W."/>
            <person name="Vacquier V.D."/>
        </authorList>
    </citation>
    <scope>NUCLEOTIDE SEQUENCE</scope>
    <source>
        <strain evidence="2">AJ5</strain>
    </source>
</reference>
<dbReference type="AlphaFoldDB" id="M0LPT1"/>
<reference evidence="3 4" key="2">
    <citation type="journal article" date="2014" name="PLoS Genet.">
        <title>Phylogenetically driven sequencing of extremely halophilic archaea reveals strategies for static and dynamic osmo-response.</title>
        <authorList>
            <person name="Becker E.A."/>
            <person name="Seitzer P.M."/>
            <person name="Tritt A."/>
            <person name="Larsen D."/>
            <person name="Krusor M."/>
            <person name="Yao A.I."/>
            <person name="Wu D."/>
            <person name="Madern D."/>
            <person name="Eisen J.A."/>
            <person name="Darling A.E."/>
            <person name="Facciotti M.T."/>
        </authorList>
    </citation>
    <scope>NUCLEOTIDE SEQUENCE [LARGE SCALE GENOMIC DNA]</scope>
    <source>
        <strain evidence="3 4">AJ5</strain>
    </source>
</reference>
<feature type="transmembrane region" description="Helical" evidence="1">
    <location>
        <begin position="153"/>
        <end position="173"/>
    </location>
</feature>
<keyword evidence="1" id="KW-0812">Transmembrane</keyword>
<evidence type="ECO:0000313" key="5">
    <source>
        <dbReference type="Proteomes" id="UP000186547"/>
    </source>
</evidence>
<evidence type="ECO:0000313" key="2">
    <source>
        <dbReference type="EMBL" id="APW97140.1"/>
    </source>
</evidence>
<dbReference type="Proteomes" id="UP000186547">
    <property type="component" value="Chromosome"/>
</dbReference>